<dbReference type="AlphaFoldDB" id="A0A0C3DM81"/>
<reference evidence="4" key="2">
    <citation type="submission" date="2015-01" db="EMBL/GenBank/DDBJ databases">
        <title>Evolutionary Origins and Diversification of the Mycorrhizal Mutualists.</title>
        <authorList>
            <consortium name="DOE Joint Genome Institute"/>
            <consortium name="Mycorrhizal Genomics Consortium"/>
            <person name="Kohler A."/>
            <person name="Kuo A."/>
            <person name="Nagy L.G."/>
            <person name="Floudas D."/>
            <person name="Copeland A."/>
            <person name="Barry K.W."/>
            <person name="Cichocki N."/>
            <person name="Veneault-Fourrey C."/>
            <person name="LaButti K."/>
            <person name="Lindquist E.A."/>
            <person name="Lipzen A."/>
            <person name="Lundell T."/>
            <person name="Morin E."/>
            <person name="Murat C."/>
            <person name="Riley R."/>
            <person name="Ohm R."/>
            <person name="Sun H."/>
            <person name="Tunlid A."/>
            <person name="Henrissat B."/>
            <person name="Grigoriev I.V."/>
            <person name="Hibbett D.S."/>
            <person name="Martin F."/>
        </authorList>
    </citation>
    <scope>NUCLEOTIDE SEQUENCE [LARGE SCALE GENOMIC DNA]</scope>
    <source>
        <strain evidence="4">Foug A</strain>
    </source>
</reference>
<dbReference type="STRING" id="1036808.A0A0C3DM81"/>
<protein>
    <recommendedName>
        <fullName evidence="5">Zn(2)-C6 fungal-type domain-containing protein</fullName>
    </recommendedName>
</protein>
<proteinExistence type="predicted"/>
<keyword evidence="4" id="KW-1185">Reference proteome</keyword>
<reference evidence="3 4" key="1">
    <citation type="submission" date="2014-04" db="EMBL/GenBank/DDBJ databases">
        <authorList>
            <consortium name="DOE Joint Genome Institute"/>
            <person name="Kuo A."/>
            <person name="Kohler A."/>
            <person name="Nagy L.G."/>
            <person name="Floudas D."/>
            <person name="Copeland A."/>
            <person name="Barry K.W."/>
            <person name="Cichocki N."/>
            <person name="Veneault-Fourrey C."/>
            <person name="LaButti K."/>
            <person name="Lindquist E.A."/>
            <person name="Lipzen A."/>
            <person name="Lundell T."/>
            <person name="Morin E."/>
            <person name="Murat C."/>
            <person name="Sun H."/>
            <person name="Tunlid A."/>
            <person name="Henrissat B."/>
            <person name="Grigoriev I.V."/>
            <person name="Hibbett D.S."/>
            <person name="Martin F."/>
            <person name="Nordberg H.P."/>
            <person name="Cantor M.N."/>
            <person name="Hua S.X."/>
        </authorList>
    </citation>
    <scope>NUCLEOTIDE SEQUENCE [LARGE SCALE GENOMIC DNA]</scope>
    <source>
        <strain evidence="3 4">Foug A</strain>
    </source>
</reference>
<evidence type="ECO:0000256" key="1">
    <source>
        <dbReference type="SAM" id="Coils"/>
    </source>
</evidence>
<evidence type="ECO:0000313" key="4">
    <source>
        <dbReference type="Proteomes" id="UP000053989"/>
    </source>
</evidence>
<dbReference type="EMBL" id="KN822048">
    <property type="protein sequence ID" value="KIM61770.1"/>
    <property type="molecule type" value="Genomic_DNA"/>
</dbReference>
<dbReference type="Proteomes" id="UP000053989">
    <property type="component" value="Unassembled WGS sequence"/>
</dbReference>
<organism evidence="3 4">
    <name type="scientific">Scleroderma citrinum Foug A</name>
    <dbReference type="NCBI Taxonomy" id="1036808"/>
    <lineage>
        <taxon>Eukaryota</taxon>
        <taxon>Fungi</taxon>
        <taxon>Dikarya</taxon>
        <taxon>Basidiomycota</taxon>
        <taxon>Agaricomycotina</taxon>
        <taxon>Agaricomycetes</taxon>
        <taxon>Agaricomycetidae</taxon>
        <taxon>Boletales</taxon>
        <taxon>Sclerodermatineae</taxon>
        <taxon>Sclerodermataceae</taxon>
        <taxon>Scleroderma</taxon>
    </lineage>
</organism>
<dbReference type="OrthoDB" id="2712909at2759"/>
<gene>
    <name evidence="3" type="ORF">SCLCIDRAFT_25577</name>
</gene>
<dbReference type="InParanoid" id="A0A0C3DM81"/>
<evidence type="ECO:0000313" key="3">
    <source>
        <dbReference type="EMBL" id="KIM61770.1"/>
    </source>
</evidence>
<dbReference type="HOGENOM" id="CLU_063511_1_0_1"/>
<evidence type="ECO:0008006" key="5">
    <source>
        <dbReference type="Google" id="ProtNLM"/>
    </source>
</evidence>
<name>A0A0C3DM81_9AGAM</name>
<evidence type="ECO:0000256" key="2">
    <source>
        <dbReference type="SAM" id="MobiDB-lite"/>
    </source>
</evidence>
<sequence>MSAPLKTNTPAPSTGKHDWVHVMMHDELEVYDTKVGKHKQCWQVKKEVKEKEVREHQQREEAECWVREEAACLKREAATIQRQEEHQEREADMCWEAAIKKAMEMVEKRAQEDMEEKQAEVVRKIQAAEEMARQQEEAEASNKKLVMMKRQARKENMVAGPSGMPGPGPRCVQCTRMGAECKWDLENKHQHACMQCVRDKEKCEWLEVVESASGSRSRDVKGKGKVVVTSPRAGEKRKHIKKSAVKVINSNIKIIARPSDVSRSGSGHALLQHMDHLILAVENLTECQDHVQLQSLIQSKDQPGLDTEAQWYMASACAASRMAVGTLMDECNFLGFKRVGPGEEEEEEETDMEAVNQEVVEQEVAKLQKEVLEPWPLDNEM</sequence>
<feature type="coiled-coil region" evidence="1">
    <location>
        <begin position="70"/>
        <end position="155"/>
    </location>
</feature>
<accession>A0A0C3DM81</accession>
<feature type="region of interest" description="Disordered" evidence="2">
    <location>
        <begin position="216"/>
        <end position="235"/>
    </location>
</feature>
<keyword evidence="1" id="KW-0175">Coiled coil</keyword>